<dbReference type="InterPro" id="IPR019874">
    <property type="entry name" value="RF_methyltr_PrmC"/>
</dbReference>
<dbReference type="Gene3D" id="3.40.50.150">
    <property type="entry name" value="Vaccinia Virus protein VP39"/>
    <property type="match status" value="1"/>
</dbReference>
<dbReference type="InterPro" id="IPR029063">
    <property type="entry name" value="SAM-dependent_MTases_sf"/>
</dbReference>
<dbReference type="GO" id="GO:0003676">
    <property type="term" value="F:nucleic acid binding"/>
    <property type="evidence" value="ECO:0007669"/>
    <property type="project" value="InterPro"/>
</dbReference>
<keyword evidence="2 5" id="KW-0808">Transferase</keyword>
<dbReference type="EC" id="2.1.1.297" evidence="5"/>
<feature type="binding site" evidence="5">
    <location>
        <begin position="116"/>
        <end position="120"/>
    </location>
    <ligand>
        <name>S-adenosyl-L-methionine</name>
        <dbReference type="ChEBI" id="CHEBI:59789"/>
    </ligand>
</feature>
<dbReference type="InterPro" id="IPR004556">
    <property type="entry name" value="HemK-like"/>
</dbReference>
<evidence type="ECO:0000259" key="7">
    <source>
        <dbReference type="Pfam" id="PF17827"/>
    </source>
</evidence>
<feature type="domain" description="Methyltransferase small" evidence="6">
    <location>
        <begin position="94"/>
        <end position="196"/>
    </location>
</feature>
<evidence type="ECO:0000256" key="2">
    <source>
        <dbReference type="ARBA" id="ARBA00022679"/>
    </source>
</evidence>
<evidence type="ECO:0000256" key="3">
    <source>
        <dbReference type="ARBA" id="ARBA00022691"/>
    </source>
</evidence>
<comment type="catalytic activity">
    <reaction evidence="4 5">
        <text>L-glutaminyl-[peptide chain release factor] + S-adenosyl-L-methionine = N(5)-methyl-L-glutaminyl-[peptide chain release factor] + S-adenosyl-L-homocysteine + H(+)</text>
        <dbReference type="Rhea" id="RHEA:42896"/>
        <dbReference type="Rhea" id="RHEA-COMP:10271"/>
        <dbReference type="Rhea" id="RHEA-COMP:10272"/>
        <dbReference type="ChEBI" id="CHEBI:15378"/>
        <dbReference type="ChEBI" id="CHEBI:30011"/>
        <dbReference type="ChEBI" id="CHEBI:57856"/>
        <dbReference type="ChEBI" id="CHEBI:59789"/>
        <dbReference type="ChEBI" id="CHEBI:61891"/>
        <dbReference type="EC" id="2.1.1.297"/>
    </reaction>
</comment>
<dbReference type="InterPro" id="IPR050320">
    <property type="entry name" value="N5-glutamine_MTase"/>
</dbReference>
<dbReference type="GO" id="GO:0102559">
    <property type="term" value="F:peptide chain release factor N(5)-glutamine methyltransferase activity"/>
    <property type="evidence" value="ECO:0007669"/>
    <property type="project" value="UniProtKB-EC"/>
</dbReference>
<comment type="function">
    <text evidence="5">Methylates the class 1 translation termination release factors RF1/PrfA and RF2/PrfB on the glutamine residue of the universally conserved GGQ motif.</text>
</comment>
<proteinExistence type="inferred from homology"/>
<keyword evidence="1 5" id="KW-0489">Methyltransferase</keyword>
<keyword evidence="3 5" id="KW-0949">S-adenosyl-L-methionine</keyword>
<dbReference type="CDD" id="cd02440">
    <property type="entry name" value="AdoMet_MTases"/>
    <property type="match status" value="1"/>
</dbReference>
<gene>
    <name evidence="8" type="primary">prmC_1</name>
    <name evidence="5" type="synonym">prmC</name>
    <name evidence="8" type="ORF">LMG29739_03935</name>
</gene>
<dbReference type="Proteomes" id="UP000494329">
    <property type="component" value="Unassembled WGS sequence"/>
</dbReference>
<dbReference type="InterPro" id="IPR040758">
    <property type="entry name" value="PrmC_N"/>
</dbReference>
<feature type="binding site" evidence="5">
    <location>
        <begin position="188"/>
        <end position="191"/>
    </location>
    <ligand>
        <name>substrate</name>
    </ligand>
</feature>
<name>A0A6J5EAU2_9BURK</name>
<evidence type="ECO:0000313" key="8">
    <source>
        <dbReference type="EMBL" id="CAB3762724.1"/>
    </source>
</evidence>
<reference evidence="8 9" key="1">
    <citation type="submission" date="2020-04" db="EMBL/GenBank/DDBJ databases">
        <authorList>
            <person name="De Canck E."/>
        </authorList>
    </citation>
    <scope>NUCLEOTIDE SEQUENCE [LARGE SCALE GENOMIC DNA]</scope>
    <source>
        <strain evidence="8 9">LMG 29739</strain>
    </source>
</reference>
<feature type="binding site" evidence="5">
    <location>
        <position position="172"/>
    </location>
    <ligand>
        <name>S-adenosyl-L-methionine</name>
        <dbReference type="ChEBI" id="CHEBI:59789"/>
    </ligand>
</feature>
<dbReference type="AlphaFoldDB" id="A0A6J5EAU2"/>
<feature type="binding site" evidence="5">
    <location>
        <position position="139"/>
    </location>
    <ligand>
        <name>S-adenosyl-L-methionine</name>
        <dbReference type="ChEBI" id="CHEBI:59789"/>
    </ligand>
</feature>
<dbReference type="GO" id="GO:0032259">
    <property type="term" value="P:methylation"/>
    <property type="evidence" value="ECO:0007669"/>
    <property type="project" value="UniProtKB-KW"/>
</dbReference>
<evidence type="ECO:0000256" key="4">
    <source>
        <dbReference type="ARBA" id="ARBA00048391"/>
    </source>
</evidence>
<keyword evidence="9" id="KW-1185">Reference proteome</keyword>
<dbReference type="PANTHER" id="PTHR18895:SF74">
    <property type="entry name" value="MTRF1L RELEASE FACTOR GLUTAMINE METHYLTRANSFERASE"/>
    <property type="match status" value="1"/>
</dbReference>
<feature type="binding site" evidence="5">
    <location>
        <position position="188"/>
    </location>
    <ligand>
        <name>S-adenosyl-L-methionine</name>
        <dbReference type="ChEBI" id="CHEBI:59789"/>
    </ligand>
</feature>
<evidence type="ECO:0000256" key="5">
    <source>
        <dbReference type="HAMAP-Rule" id="MF_02126"/>
    </source>
</evidence>
<dbReference type="PROSITE" id="PS00092">
    <property type="entry name" value="N6_MTASE"/>
    <property type="match status" value="1"/>
</dbReference>
<dbReference type="HAMAP" id="MF_02126">
    <property type="entry name" value="RF_methyltr_PrmC"/>
    <property type="match status" value="1"/>
</dbReference>
<comment type="similarity">
    <text evidence="5">Belongs to the protein N5-glutamine methyltransferase family. PrmC subfamily.</text>
</comment>
<dbReference type="InterPro" id="IPR007848">
    <property type="entry name" value="Small_mtfrase_dom"/>
</dbReference>
<dbReference type="EMBL" id="CADIKF010000032">
    <property type="protein sequence ID" value="CAB3762724.1"/>
    <property type="molecule type" value="Genomic_DNA"/>
</dbReference>
<dbReference type="RefSeq" id="WP_175112777.1">
    <property type="nucleotide sequence ID" value="NZ_CADIKF010000032.1"/>
</dbReference>
<dbReference type="SUPFAM" id="SSF53335">
    <property type="entry name" value="S-adenosyl-L-methionine-dependent methyltransferases"/>
    <property type="match status" value="1"/>
</dbReference>
<evidence type="ECO:0000313" key="9">
    <source>
        <dbReference type="Proteomes" id="UP000494329"/>
    </source>
</evidence>
<evidence type="ECO:0000259" key="6">
    <source>
        <dbReference type="Pfam" id="PF05175"/>
    </source>
</evidence>
<organism evidence="8 9">
    <name type="scientific">Paraburkholderia solisilvae</name>
    <dbReference type="NCBI Taxonomy" id="624376"/>
    <lineage>
        <taxon>Bacteria</taxon>
        <taxon>Pseudomonadati</taxon>
        <taxon>Pseudomonadota</taxon>
        <taxon>Betaproteobacteria</taxon>
        <taxon>Burkholderiales</taxon>
        <taxon>Burkholderiaceae</taxon>
        <taxon>Paraburkholderia</taxon>
    </lineage>
</organism>
<dbReference type="Gene3D" id="1.10.8.10">
    <property type="entry name" value="DNA helicase RuvA subunit, C-terminal domain"/>
    <property type="match status" value="1"/>
</dbReference>
<dbReference type="InterPro" id="IPR002052">
    <property type="entry name" value="DNA_methylase_N6_adenine_CS"/>
</dbReference>
<dbReference type="NCBIfam" id="TIGR03534">
    <property type="entry name" value="RF_mod_PrmC"/>
    <property type="match status" value="1"/>
</dbReference>
<dbReference type="NCBIfam" id="TIGR00536">
    <property type="entry name" value="hemK_fam"/>
    <property type="match status" value="1"/>
</dbReference>
<feature type="domain" description="Release factor glutamine methyltransferase N-terminal" evidence="7">
    <location>
        <begin position="11"/>
        <end position="71"/>
    </location>
</feature>
<evidence type="ECO:0000256" key="1">
    <source>
        <dbReference type="ARBA" id="ARBA00022603"/>
    </source>
</evidence>
<accession>A0A6J5EAU2</accession>
<protein>
    <recommendedName>
        <fullName evidence="5">Release factor glutamine methyltransferase</fullName>
        <shortName evidence="5">RF MTase</shortName>
        <ecNumber evidence="5">2.1.1.297</ecNumber>
    </recommendedName>
    <alternativeName>
        <fullName evidence="5">N5-glutamine methyltransferase PrmC</fullName>
    </alternativeName>
    <alternativeName>
        <fullName evidence="5">Protein-(glutamine-N5) MTase PrmC</fullName>
    </alternativeName>
    <alternativeName>
        <fullName evidence="5">Protein-glutamine N-methyltransferase PrmC</fullName>
    </alternativeName>
</protein>
<sequence>MAGAPDTVATLLRASALPALEARMLLGHALGWRRTELITRAHAPLDAAQVARWRELEARRGAGEPVAQLVGTREFYGLEFEVTPDVLIPRPETELLVETALGAMAGRAQPRVLDLGTGTGAIAVALASARPDAQVWAVERSAAALQVATRNAARLLEANRPGGPLSLLHGDWYAPLAPALRFDVIVSNPPYIAGRDPHLGQGDLRFEPRAALTDEADGLSALRAIVTGAPAWLAAGGTLWLEHGYDQAADVRALLTARGFRAVRSERDLAGIERISGGQFAEPPHTGAASPR</sequence>
<dbReference type="Pfam" id="PF17827">
    <property type="entry name" value="PrmC_N"/>
    <property type="match status" value="1"/>
</dbReference>
<dbReference type="Pfam" id="PF05175">
    <property type="entry name" value="MTS"/>
    <property type="match status" value="1"/>
</dbReference>
<dbReference type="FunFam" id="3.40.50.150:FF:000053">
    <property type="entry name" value="Release factor glutamine methyltransferase"/>
    <property type="match status" value="1"/>
</dbReference>
<dbReference type="PANTHER" id="PTHR18895">
    <property type="entry name" value="HEMK METHYLTRANSFERASE"/>
    <property type="match status" value="1"/>
</dbReference>